<organism evidence="7 8">
    <name type="scientific">Campylobacter rectus</name>
    <name type="common">Wolinella recta</name>
    <dbReference type="NCBI Taxonomy" id="203"/>
    <lineage>
        <taxon>Bacteria</taxon>
        <taxon>Pseudomonadati</taxon>
        <taxon>Campylobacterota</taxon>
        <taxon>Epsilonproteobacteria</taxon>
        <taxon>Campylobacterales</taxon>
        <taxon>Campylobacteraceae</taxon>
        <taxon>Campylobacter</taxon>
    </lineage>
</organism>
<dbReference type="Proteomes" id="UP000502377">
    <property type="component" value="Chromosome"/>
</dbReference>
<evidence type="ECO:0000256" key="4">
    <source>
        <dbReference type="ARBA" id="ARBA00022692"/>
    </source>
</evidence>
<dbReference type="RefSeq" id="WP_002945705.1">
    <property type="nucleotide sequence ID" value="NZ_CAURIV010000027.1"/>
</dbReference>
<evidence type="ECO:0000256" key="5">
    <source>
        <dbReference type="ARBA" id="ARBA00022989"/>
    </source>
</evidence>
<keyword evidence="3" id="KW-1003">Cell membrane</keyword>
<evidence type="ECO:0000256" key="6">
    <source>
        <dbReference type="ARBA" id="ARBA00023136"/>
    </source>
</evidence>
<dbReference type="KEGG" id="crx:CRECT_0713"/>
<sequence>MNNMWGSVAQYNEIYWPWPIAVYLFLAGLSAGAMMVALLVKWNYHKKQDDSIWDAMVKAGAIVAPITICVGLALLVLDLGKPLSFYWILIKYNFGSVMSIGVALLLLYTPFAFLFAIIIFEEEIEKYGFLALLRPISRLIRSFAPLSKTIETLLFILAIGVGVYTGFLLSAITKLPLWNTPILPILFLTSGFSSGIAANILVGLCCFKHLIHEENVKYLLVLDLRAVLFEIPLIAVLFLGLYFEGGASALAAKQALTTGQYALIFWLGVVGLGLLTPIAIALTALKNHAYRVGYIVANSLVVICGVVMLRYYIVYAGQIFTGA</sequence>
<dbReference type="Gene3D" id="1.20.1630.10">
    <property type="entry name" value="Formate dehydrogenase/DMSO reductase domain"/>
    <property type="match status" value="1"/>
</dbReference>
<evidence type="ECO:0000256" key="3">
    <source>
        <dbReference type="ARBA" id="ARBA00022475"/>
    </source>
</evidence>
<gene>
    <name evidence="7" type="ORF">CRECT_0713</name>
</gene>
<keyword evidence="4" id="KW-0812">Transmembrane</keyword>
<comment type="similarity">
    <text evidence="2">Belongs to the NrfD family.</text>
</comment>
<evidence type="ECO:0000313" key="7">
    <source>
        <dbReference type="EMBL" id="QCD46398.1"/>
    </source>
</evidence>
<dbReference type="Pfam" id="PF03916">
    <property type="entry name" value="NrfD"/>
    <property type="match status" value="1"/>
</dbReference>
<keyword evidence="5" id="KW-1133">Transmembrane helix</keyword>
<dbReference type="PANTHER" id="PTHR34856">
    <property type="entry name" value="PROTEIN NRFD"/>
    <property type="match status" value="1"/>
</dbReference>
<dbReference type="InterPro" id="IPR052049">
    <property type="entry name" value="Electron_transfer_protein"/>
</dbReference>
<protein>
    <submittedName>
        <fullName evidence="7">Putative thiosulfate/polysulfide reductase, membrane-anchoring subunit</fullName>
    </submittedName>
</protein>
<proteinExistence type="inferred from homology"/>
<name>A0A6G5QL28_CAMRE</name>
<comment type="subcellular location">
    <subcellularLocation>
        <location evidence="1">Cell membrane</location>
        <topology evidence="1">Multi-pass membrane protein</topology>
    </subcellularLocation>
</comment>
<reference evidence="7 8" key="1">
    <citation type="submission" date="2016-07" db="EMBL/GenBank/DDBJ databases">
        <title>Comparative genomics of the Campylobacter concisus group.</title>
        <authorList>
            <person name="Miller W.G."/>
            <person name="Yee E."/>
            <person name="Chapman M.H."/>
            <person name="Huynh S."/>
            <person name="Bono J.L."/>
            <person name="On S.L.W."/>
            <person name="StLeger J."/>
            <person name="Foster G."/>
            <person name="Parker C.T."/>
        </authorList>
    </citation>
    <scope>NUCLEOTIDE SEQUENCE [LARGE SCALE GENOMIC DNA]</scope>
    <source>
        <strain evidence="7 8">ATCC 33238</strain>
    </source>
</reference>
<evidence type="ECO:0000256" key="2">
    <source>
        <dbReference type="ARBA" id="ARBA00008929"/>
    </source>
</evidence>
<dbReference type="PANTHER" id="PTHR34856:SF2">
    <property type="entry name" value="PROTEIN NRFD"/>
    <property type="match status" value="1"/>
</dbReference>
<dbReference type="EMBL" id="CP012543">
    <property type="protein sequence ID" value="QCD46398.1"/>
    <property type="molecule type" value="Genomic_DNA"/>
</dbReference>
<evidence type="ECO:0000313" key="8">
    <source>
        <dbReference type="Proteomes" id="UP000502377"/>
    </source>
</evidence>
<dbReference type="GO" id="GO:0005886">
    <property type="term" value="C:plasma membrane"/>
    <property type="evidence" value="ECO:0007669"/>
    <property type="project" value="UniProtKB-SubCell"/>
</dbReference>
<evidence type="ECO:0000256" key="1">
    <source>
        <dbReference type="ARBA" id="ARBA00004651"/>
    </source>
</evidence>
<keyword evidence="6" id="KW-0472">Membrane</keyword>
<dbReference type="InterPro" id="IPR005614">
    <property type="entry name" value="NrfD-like"/>
</dbReference>
<dbReference type="AlphaFoldDB" id="A0A6G5QL28"/>
<accession>A0A6G5QL28</accession>